<evidence type="ECO:0000256" key="1">
    <source>
        <dbReference type="ARBA" id="ARBA00001936"/>
    </source>
</evidence>
<feature type="region of interest" description="Disordered" evidence="9">
    <location>
        <begin position="138"/>
        <end position="164"/>
    </location>
</feature>
<accession>A0A6A5C6Z6</accession>
<protein>
    <recommendedName>
        <fullName evidence="10">Nudix hydrolase domain-containing protein</fullName>
    </recommendedName>
</protein>
<proteinExistence type="inferred from homology"/>
<evidence type="ECO:0000256" key="3">
    <source>
        <dbReference type="ARBA" id="ARBA00005279"/>
    </source>
</evidence>
<dbReference type="RefSeq" id="XP_044565782.1">
    <property type="nucleotide sequence ID" value="XM_044703422.1"/>
</dbReference>
<evidence type="ECO:0000259" key="10">
    <source>
        <dbReference type="PROSITE" id="PS51462"/>
    </source>
</evidence>
<feature type="compositionally biased region" description="Low complexity" evidence="9">
    <location>
        <begin position="38"/>
        <end position="52"/>
    </location>
</feature>
<keyword evidence="5" id="KW-0479">Metal-binding</keyword>
<keyword evidence="6" id="KW-0378">Hydrolase</keyword>
<evidence type="ECO:0000313" key="11">
    <source>
        <dbReference type="EMBL" id="KAF0981069.1"/>
    </source>
</evidence>
<dbReference type="GO" id="GO:0000184">
    <property type="term" value="P:nuclear-transcribed mRNA catabolic process, nonsense-mediated decay"/>
    <property type="evidence" value="ECO:0007669"/>
    <property type="project" value="InterPro"/>
</dbReference>
<dbReference type="VEuPathDB" id="AmoebaDB:NF0098660"/>
<reference evidence="11 12" key="1">
    <citation type="journal article" date="2019" name="Sci. Rep.">
        <title>Nanopore sequencing improves the draft genome of the human pathogenic amoeba Naegleria fowleri.</title>
        <authorList>
            <person name="Liechti N."/>
            <person name="Schurch N."/>
            <person name="Bruggmann R."/>
            <person name="Wittwer M."/>
        </authorList>
    </citation>
    <scope>NUCLEOTIDE SEQUENCE [LARGE SCALE GENOMIC DNA]</scope>
    <source>
        <strain evidence="11 12">ATCC 30894</strain>
    </source>
</reference>
<feature type="compositionally biased region" description="Low complexity" evidence="9">
    <location>
        <begin position="194"/>
        <end position="208"/>
    </location>
</feature>
<dbReference type="PROSITE" id="PS51462">
    <property type="entry name" value="NUDIX"/>
    <property type="match status" value="1"/>
</dbReference>
<dbReference type="EMBL" id="VFQX01000016">
    <property type="protein sequence ID" value="KAF0981069.1"/>
    <property type="molecule type" value="Genomic_DNA"/>
</dbReference>
<dbReference type="GO" id="GO:0030145">
    <property type="term" value="F:manganese ion binding"/>
    <property type="evidence" value="ECO:0007669"/>
    <property type="project" value="InterPro"/>
</dbReference>
<name>A0A6A5C6Z6_NAEFO</name>
<feature type="compositionally biased region" description="Low complexity" evidence="9">
    <location>
        <begin position="71"/>
        <end position="85"/>
    </location>
</feature>
<sequence>MKKDTVVAFSKSTADPTTTTMKDSTHTHHTIMLYNDVPTTSTTTTTTTTPSPQRASSKPILIQNKMKKKSSPMNSSSLPNSTSSLKNHKIAKSDQMINSDHPTTNSESTNNPAHTNKNIKYGKSNTYSVANTQQFVDSRSRAKSFQNSLSTNKSIPLTNESKRGKPVDNMVFLNEHSLQNSPLIIEDEKQNLVTPSPISNTSPNSSPIDQKISSPTQKKLQRLKNNQYSTSAPSSCLHASASSACKDQESLDLVLDDLCTRFIINCPYMHDYGPSGFERLFFQLEEAFWFYSDFFRQQKSLPKFKFVEFCEKMLSRHSHIVIDLQRFTRDTFPSADSSIDLDVNTLVQKFLNYKTSVPVYGCILLNETMDKVLLVQGYNTKSWTFPKGKINQYERESHCAAREVYEECGYDLGDKICESDFIELEQNYENSLPEHKDQYKHSNPYTKLFIVTDIPESTNFGTKTRKEISKIQWFQIDYLVGVCNAKHSTLRTWLVKPFLPKLKAWIKKKKATSSGCNTPTKKQARQRSLTAPSISVSTEKKANEMNGTSPLLSFAFNTEEIVENHKH</sequence>
<evidence type="ECO:0000256" key="2">
    <source>
        <dbReference type="ARBA" id="ARBA00004496"/>
    </source>
</evidence>
<evidence type="ECO:0000313" key="12">
    <source>
        <dbReference type="Proteomes" id="UP000444721"/>
    </source>
</evidence>
<dbReference type="InterPro" id="IPR036189">
    <property type="entry name" value="DCP2_BoxA_sf"/>
</dbReference>
<dbReference type="VEuPathDB" id="AmoebaDB:NfTy_079840"/>
<dbReference type="PROSITE" id="PS00893">
    <property type="entry name" value="NUDIX_BOX"/>
    <property type="match status" value="1"/>
</dbReference>
<feature type="domain" description="Nudix hydrolase" evidence="10">
    <location>
        <begin position="355"/>
        <end position="496"/>
    </location>
</feature>
<dbReference type="OrthoDB" id="18996at2759"/>
<dbReference type="InterPro" id="IPR015797">
    <property type="entry name" value="NUDIX_hydrolase-like_dom_sf"/>
</dbReference>
<dbReference type="CDD" id="cd03672">
    <property type="entry name" value="NUDIX_Dcp2p_Nudt20"/>
    <property type="match status" value="1"/>
</dbReference>
<dbReference type="FunFam" id="3.90.79.10:FF:000003">
    <property type="entry name" value="M7GpppN-mRNA hydrolase isoform 2"/>
    <property type="match status" value="1"/>
</dbReference>
<feature type="compositionally biased region" description="Low complexity" evidence="9">
    <location>
        <begin position="10"/>
        <end position="22"/>
    </location>
</feature>
<dbReference type="GO" id="GO:0000290">
    <property type="term" value="P:deadenylation-dependent decapping of nuclear-transcribed mRNA"/>
    <property type="evidence" value="ECO:0007669"/>
    <property type="project" value="InterPro"/>
</dbReference>
<comment type="subcellular location">
    <subcellularLocation>
        <location evidence="2">Cytoplasm</location>
    </subcellularLocation>
</comment>
<dbReference type="Pfam" id="PF00293">
    <property type="entry name" value="NUDIX"/>
    <property type="match status" value="1"/>
</dbReference>
<keyword evidence="12" id="KW-1185">Reference proteome</keyword>
<dbReference type="SUPFAM" id="SSF140586">
    <property type="entry name" value="Dcp2 domain-like"/>
    <property type="match status" value="1"/>
</dbReference>
<evidence type="ECO:0000256" key="6">
    <source>
        <dbReference type="ARBA" id="ARBA00022801"/>
    </source>
</evidence>
<dbReference type="InterPro" id="IPR007722">
    <property type="entry name" value="DCP2_BoxA"/>
</dbReference>
<keyword evidence="8" id="KW-0464">Manganese</keyword>
<dbReference type="GO" id="GO:0140933">
    <property type="term" value="F:5'-(N(7)-methylguanosine 5'-triphospho)-[mRNA] hydrolase activity"/>
    <property type="evidence" value="ECO:0007669"/>
    <property type="project" value="InterPro"/>
</dbReference>
<evidence type="ECO:0000256" key="4">
    <source>
        <dbReference type="ARBA" id="ARBA00022490"/>
    </source>
</evidence>
<dbReference type="PANTHER" id="PTHR23114">
    <property type="entry name" value="M7GPPPN-MRNA HYDROLASE"/>
    <property type="match status" value="1"/>
</dbReference>
<gene>
    <name evidence="11" type="ORF">FDP41_012857</name>
</gene>
<evidence type="ECO:0000256" key="5">
    <source>
        <dbReference type="ARBA" id="ARBA00022723"/>
    </source>
</evidence>
<dbReference type="Pfam" id="PF05026">
    <property type="entry name" value="DCP2"/>
    <property type="match status" value="1"/>
</dbReference>
<feature type="region of interest" description="Disordered" evidence="9">
    <location>
        <begin position="510"/>
        <end position="542"/>
    </location>
</feature>
<feature type="region of interest" description="Disordered" evidence="9">
    <location>
        <begin position="193"/>
        <end position="217"/>
    </location>
</feature>
<feature type="region of interest" description="Disordered" evidence="9">
    <location>
        <begin position="1"/>
        <end position="125"/>
    </location>
</feature>
<organism evidence="11 12">
    <name type="scientific">Naegleria fowleri</name>
    <name type="common">Brain eating amoeba</name>
    <dbReference type="NCBI Taxonomy" id="5763"/>
    <lineage>
        <taxon>Eukaryota</taxon>
        <taxon>Discoba</taxon>
        <taxon>Heterolobosea</taxon>
        <taxon>Tetramitia</taxon>
        <taxon>Eutetramitia</taxon>
        <taxon>Vahlkampfiidae</taxon>
        <taxon>Naegleria</taxon>
    </lineage>
</organism>
<dbReference type="AlphaFoldDB" id="A0A6A5C6Z6"/>
<dbReference type="Gene3D" id="1.10.10.1050">
    <property type="entry name" value="Dcp2, box A domain"/>
    <property type="match status" value="1"/>
</dbReference>
<comment type="cofactor">
    <cofactor evidence="1">
        <name>Mn(2+)</name>
        <dbReference type="ChEBI" id="CHEBI:29035"/>
    </cofactor>
</comment>
<dbReference type="VEuPathDB" id="AmoebaDB:FDP41_012857"/>
<comment type="caution">
    <text evidence="11">The sequence shown here is derived from an EMBL/GenBank/DDBJ whole genome shotgun (WGS) entry which is preliminary data.</text>
</comment>
<dbReference type="GeneID" id="68120072"/>
<dbReference type="Proteomes" id="UP000444721">
    <property type="component" value="Unassembled WGS sequence"/>
</dbReference>
<feature type="compositionally biased region" description="Polar residues" evidence="9">
    <location>
        <begin position="512"/>
        <end position="537"/>
    </location>
</feature>
<dbReference type="PANTHER" id="PTHR23114:SF17">
    <property type="entry name" value="M7GPPPN-MRNA HYDROLASE"/>
    <property type="match status" value="1"/>
</dbReference>
<dbReference type="SUPFAM" id="SSF55811">
    <property type="entry name" value="Nudix"/>
    <property type="match status" value="1"/>
</dbReference>
<evidence type="ECO:0000256" key="9">
    <source>
        <dbReference type="SAM" id="MobiDB-lite"/>
    </source>
</evidence>
<keyword evidence="7" id="KW-0694">RNA-binding</keyword>
<dbReference type="Gene3D" id="3.90.79.10">
    <property type="entry name" value="Nucleoside Triphosphate Pyrophosphohydrolase"/>
    <property type="match status" value="1"/>
</dbReference>
<keyword evidence="4" id="KW-0963">Cytoplasm</keyword>
<evidence type="ECO:0000256" key="7">
    <source>
        <dbReference type="ARBA" id="ARBA00022884"/>
    </source>
</evidence>
<evidence type="ECO:0000256" key="8">
    <source>
        <dbReference type="ARBA" id="ARBA00023211"/>
    </source>
</evidence>
<feature type="compositionally biased region" description="Polar residues" evidence="9">
    <location>
        <begin position="138"/>
        <end position="159"/>
    </location>
</feature>
<dbReference type="InterPro" id="IPR000086">
    <property type="entry name" value="NUDIX_hydrolase_dom"/>
</dbReference>
<feature type="compositionally biased region" description="Polar residues" evidence="9">
    <location>
        <begin position="95"/>
        <end position="125"/>
    </location>
</feature>
<dbReference type="GO" id="GO:0005737">
    <property type="term" value="C:cytoplasm"/>
    <property type="evidence" value="ECO:0007669"/>
    <property type="project" value="UniProtKB-SubCell"/>
</dbReference>
<dbReference type="InterPro" id="IPR044099">
    <property type="entry name" value="Dcp2_NUDIX"/>
</dbReference>
<dbReference type="InterPro" id="IPR020084">
    <property type="entry name" value="NUDIX_hydrolase_CS"/>
</dbReference>
<comment type="similarity">
    <text evidence="3">Belongs to the Nudix hydrolase family. DCP2 subfamily.</text>
</comment>
<dbReference type="GO" id="GO:0003723">
    <property type="term" value="F:RNA binding"/>
    <property type="evidence" value="ECO:0007669"/>
    <property type="project" value="UniProtKB-KW"/>
</dbReference>
<dbReference type="SMART" id="SM01125">
    <property type="entry name" value="DCP2"/>
    <property type="match status" value="1"/>
</dbReference>